<reference evidence="3 4" key="1">
    <citation type="submission" date="2017-03" db="EMBL/GenBank/DDBJ databases">
        <title>Genomes of endolithic fungi from Antarctica.</title>
        <authorList>
            <person name="Coleine C."/>
            <person name="Masonjones S."/>
            <person name="Stajich J.E."/>
        </authorList>
    </citation>
    <scope>NUCLEOTIDE SEQUENCE [LARGE SCALE GENOMIC DNA]</scope>
    <source>
        <strain evidence="3 4">CCFEE 5311</strain>
    </source>
</reference>
<evidence type="ECO:0000259" key="2">
    <source>
        <dbReference type="SMART" id="SM00906"/>
    </source>
</evidence>
<dbReference type="CDD" id="cd12148">
    <property type="entry name" value="fungal_TF_MHR"/>
    <property type="match status" value="1"/>
</dbReference>
<dbReference type="GO" id="GO:0071966">
    <property type="term" value="P:fungal-type cell wall polysaccharide metabolic process"/>
    <property type="evidence" value="ECO:0007669"/>
    <property type="project" value="TreeGrafter"/>
</dbReference>
<dbReference type="AlphaFoldDB" id="A0A4U0V5G1"/>
<feature type="domain" description="Xylanolytic transcriptional activator regulatory" evidence="2">
    <location>
        <begin position="230"/>
        <end position="304"/>
    </location>
</feature>
<protein>
    <recommendedName>
        <fullName evidence="2">Xylanolytic transcriptional activator regulatory domain-containing protein</fullName>
    </recommendedName>
</protein>
<dbReference type="SMART" id="SM00906">
    <property type="entry name" value="Fungal_trans"/>
    <property type="match status" value="1"/>
</dbReference>
<dbReference type="PANTHER" id="PTHR34154">
    <property type="entry name" value="ALKALI-SENSITIVE LINKAGE PROTEIN 1"/>
    <property type="match status" value="1"/>
</dbReference>
<dbReference type="InterPro" id="IPR053183">
    <property type="entry name" value="ASL1"/>
</dbReference>
<dbReference type="GO" id="GO:0008270">
    <property type="term" value="F:zinc ion binding"/>
    <property type="evidence" value="ECO:0007669"/>
    <property type="project" value="InterPro"/>
</dbReference>
<dbReference type="Proteomes" id="UP000310066">
    <property type="component" value="Unassembled WGS sequence"/>
</dbReference>
<evidence type="ECO:0000256" key="1">
    <source>
        <dbReference type="ARBA" id="ARBA00023242"/>
    </source>
</evidence>
<proteinExistence type="predicted"/>
<accession>A0A4U0V5G1</accession>
<dbReference type="OrthoDB" id="4898680at2759"/>
<keyword evidence="1" id="KW-0539">Nucleus</keyword>
<name>A0A4U0V5G1_9PEZI</name>
<dbReference type="PANTHER" id="PTHR34154:SF14">
    <property type="entry name" value="ASL1-LIKE GLYCOSYL HYDROLASE CATALYTIC DOMAIN-CONTAINING PROTEIN"/>
    <property type="match status" value="1"/>
</dbReference>
<dbReference type="GO" id="GO:0009277">
    <property type="term" value="C:fungal-type cell wall"/>
    <property type="evidence" value="ECO:0007669"/>
    <property type="project" value="TreeGrafter"/>
</dbReference>
<dbReference type="InterPro" id="IPR007219">
    <property type="entry name" value="XnlR_reg_dom"/>
</dbReference>
<organism evidence="3 4">
    <name type="scientific">Friedmanniomyces endolithicus</name>
    <dbReference type="NCBI Taxonomy" id="329885"/>
    <lineage>
        <taxon>Eukaryota</taxon>
        <taxon>Fungi</taxon>
        <taxon>Dikarya</taxon>
        <taxon>Ascomycota</taxon>
        <taxon>Pezizomycotina</taxon>
        <taxon>Dothideomycetes</taxon>
        <taxon>Dothideomycetidae</taxon>
        <taxon>Mycosphaerellales</taxon>
        <taxon>Teratosphaeriaceae</taxon>
        <taxon>Friedmanniomyces</taxon>
    </lineage>
</organism>
<dbReference type="GO" id="GO:0003677">
    <property type="term" value="F:DNA binding"/>
    <property type="evidence" value="ECO:0007669"/>
    <property type="project" value="InterPro"/>
</dbReference>
<evidence type="ECO:0000313" key="4">
    <source>
        <dbReference type="Proteomes" id="UP000310066"/>
    </source>
</evidence>
<dbReference type="GO" id="GO:0006351">
    <property type="term" value="P:DNA-templated transcription"/>
    <property type="evidence" value="ECO:0007669"/>
    <property type="project" value="InterPro"/>
</dbReference>
<evidence type="ECO:0000313" key="3">
    <source>
        <dbReference type="EMBL" id="TKA43978.1"/>
    </source>
</evidence>
<dbReference type="SUPFAM" id="SSF51445">
    <property type="entry name" value="(Trans)glycosidases"/>
    <property type="match status" value="1"/>
</dbReference>
<dbReference type="EMBL" id="NAJP01000016">
    <property type="protein sequence ID" value="TKA43978.1"/>
    <property type="molecule type" value="Genomic_DNA"/>
</dbReference>
<dbReference type="Pfam" id="PF11790">
    <property type="entry name" value="Glyco_hydro_cc"/>
    <property type="match status" value="1"/>
</dbReference>
<dbReference type="InterPro" id="IPR024655">
    <property type="entry name" value="Asl1_glyco_hydro_catalytic"/>
</dbReference>
<comment type="caution">
    <text evidence="3">The sequence shown here is derived from an EMBL/GenBank/DDBJ whole genome shotgun (WGS) entry which is preliminary data.</text>
</comment>
<gene>
    <name evidence="3" type="ORF">B0A54_04741</name>
</gene>
<sequence>MSFREGKIGFLGPTSYSAVFSENPSSLGAGFPDEVEDAPDLGPIAPERIQQGAEILALLRDVPLYEKFTQRWFDLCDGILVMQPAYRIWIDELWSEFGRLLLEGNPDQLRNLSELVWRNTSKPLKVHGQMTPRDWAKSATGRNLRWEVVGVILTLAGLIAINLSNWDSIFDNIRDRFVDRATFAERMRKASEFCLCFCYEAEVLNDLYVCFMYEDLVLVECLKGDAHYATWQRTGEVCDAIVALGLHQGNRVNAETPFFLAELRKKMFISAYGRDKQIATFLGRPPRLSYRYCKMEPPLDLSDEQLWLQGPELDAHLSQLDSNGWNTSGNLCRNTWLRVWFQHCRIREDILEIALGSEEEDVSYKSEQIHLELQRLHASYPAFMSVTPEETLNSSDVQVGPGFGFARSEKNMRQLNALFTICIHAGIAHTEFLLQRAMINRRNAGYKELIPISRKILKLVLLAQSRRDFFRDFQGDLIYLFTVHGLPTAGVLAIELLKQEQSRQYTPHLLPRSETIQDLSVFVSALATVAPGEGNYHICDQGRRALKRVLDQILSPQAAPQSSAVGHGSGSGNSAGFDEMSLYFPTANDADFLQWLENVEWDKGNWSALILAGAAIAQVANAHSHDARHARLHGKRVVVTDVEVDVVTVWETVTAGGAAAAPTTQAQYVAPTSQAPSNYGPAPSAYSSAASSVSVAAASSVYSSAASSISVAPVASSSSAAAPSSTLVTSVSSAASVAAYSSSSAVAPSSYAASSSATSSAAAPSGSGVSASNLTPNGKKAGLSGYIGIQNTQSFSDMAPHISWYSDYTPNTPDEQGVTGIGMLWGADGSPCGSDMTTRLATYEQMIANNTIPSMMFGFYEPDCTCTMSSDMSTSDAATQWESLIAPLAAKGTVLGSPSMCKQYDEDFLTPFKSAIQTDWDVTSIHINKPNVTEAQKDVEYYVQTYGKKVWVSEFASDVVAYGPSNGAGLGDAWPLTDSTTGELTATGTTYVNAIKGL</sequence>
<dbReference type="InterPro" id="IPR017853">
    <property type="entry name" value="GH"/>
</dbReference>
<dbReference type="STRING" id="329885.A0A4U0V5G1"/>